<evidence type="ECO:0000313" key="2">
    <source>
        <dbReference type="EMBL" id="KAH7086748.1"/>
    </source>
</evidence>
<sequence length="214" mass="24670">MRRGRRTGTYNAAGKHNACKSTFFCLPGELRNMIYSHFLSQQIYTFSDRLTDDRKIRLASQSAGQGETSNRIALLSTCRQIYFEAKKLVSSHTTFRFSSLSTFTRLGSHMSADKRALMTKIHLQATHACGYFLVSGSFAELLPNANIVLLDIYPGPHPWLNLWTLLPLVTALKERREEIESWIMTKEDVKFDVRFLDEHDNPIEDPEWRGHTLW</sequence>
<dbReference type="OrthoDB" id="3858011at2759"/>
<dbReference type="Proteomes" id="UP000813461">
    <property type="component" value="Unassembled WGS sequence"/>
</dbReference>
<name>A0A8K0R527_9PLEO</name>
<accession>A0A8K0R527</accession>
<feature type="domain" description="DUF7730" evidence="1">
    <location>
        <begin position="19"/>
        <end position="140"/>
    </location>
</feature>
<proteinExistence type="predicted"/>
<gene>
    <name evidence="2" type="ORF">FB567DRAFT_526160</name>
</gene>
<dbReference type="PANTHER" id="PTHR38790">
    <property type="entry name" value="2EXR DOMAIN-CONTAINING PROTEIN-RELATED"/>
    <property type="match status" value="1"/>
</dbReference>
<keyword evidence="3" id="KW-1185">Reference proteome</keyword>
<evidence type="ECO:0000259" key="1">
    <source>
        <dbReference type="Pfam" id="PF24864"/>
    </source>
</evidence>
<evidence type="ECO:0000313" key="3">
    <source>
        <dbReference type="Proteomes" id="UP000813461"/>
    </source>
</evidence>
<dbReference type="EMBL" id="JAGMVJ010000010">
    <property type="protein sequence ID" value="KAH7086748.1"/>
    <property type="molecule type" value="Genomic_DNA"/>
</dbReference>
<reference evidence="2" key="1">
    <citation type="journal article" date="2021" name="Nat. Commun.">
        <title>Genetic determinants of endophytism in the Arabidopsis root mycobiome.</title>
        <authorList>
            <person name="Mesny F."/>
            <person name="Miyauchi S."/>
            <person name="Thiergart T."/>
            <person name="Pickel B."/>
            <person name="Atanasova L."/>
            <person name="Karlsson M."/>
            <person name="Huettel B."/>
            <person name="Barry K.W."/>
            <person name="Haridas S."/>
            <person name="Chen C."/>
            <person name="Bauer D."/>
            <person name="Andreopoulos W."/>
            <person name="Pangilinan J."/>
            <person name="LaButti K."/>
            <person name="Riley R."/>
            <person name="Lipzen A."/>
            <person name="Clum A."/>
            <person name="Drula E."/>
            <person name="Henrissat B."/>
            <person name="Kohler A."/>
            <person name="Grigoriev I.V."/>
            <person name="Martin F.M."/>
            <person name="Hacquard S."/>
        </authorList>
    </citation>
    <scope>NUCLEOTIDE SEQUENCE</scope>
    <source>
        <strain evidence="2">MPI-SDFR-AT-0120</strain>
    </source>
</reference>
<organism evidence="2 3">
    <name type="scientific">Paraphoma chrysanthemicola</name>
    <dbReference type="NCBI Taxonomy" id="798071"/>
    <lineage>
        <taxon>Eukaryota</taxon>
        <taxon>Fungi</taxon>
        <taxon>Dikarya</taxon>
        <taxon>Ascomycota</taxon>
        <taxon>Pezizomycotina</taxon>
        <taxon>Dothideomycetes</taxon>
        <taxon>Pleosporomycetidae</taxon>
        <taxon>Pleosporales</taxon>
        <taxon>Pleosporineae</taxon>
        <taxon>Phaeosphaeriaceae</taxon>
        <taxon>Paraphoma</taxon>
    </lineage>
</organism>
<dbReference type="PANTHER" id="PTHR38790:SF4">
    <property type="entry name" value="2EXR DOMAIN-CONTAINING PROTEIN"/>
    <property type="match status" value="1"/>
</dbReference>
<protein>
    <recommendedName>
        <fullName evidence="1">DUF7730 domain-containing protein</fullName>
    </recommendedName>
</protein>
<dbReference type="AlphaFoldDB" id="A0A8K0R527"/>
<comment type="caution">
    <text evidence="2">The sequence shown here is derived from an EMBL/GenBank/DDBJ whole genome shotgun (WGS) entry which is preliminary data.</text>
</comment>
<dbReference type="Pfam" id="PF24864">
    <property type="entry name" value="DUF7730"/>
    <property type="match status" value="1"/>
</dbReference>
<dbReference type="InterPro" id="IPR056632">
    <property type="entry name" value="DUF7730"/>
</dbReference>